<keyword evidence="2" id="KW-1185">Reference proteome</keyword>
<comment type="caution">
    <text evidence="1">The sequence shown here is derived from an EMBL/GenBank/DDBJ whole genome shotgun (WGS) entry which is preliminary data.</text>
</comment>
<gene>
    <name evidence="1" type="ORF">PV328_012364</name>
</gene>
<accession>A0AA39C2A9</accession>
<evidence type="ECO:0000313" key="1">
    <source>
        <dbReference type="EMBL" id="KAK0156747.1"/>
    </source>
</evidence>
<proteinExistence type="predicted"/>
<protein>
    <submittedName>
        <fullName evidence="1">Uncharacterized protein</fullName>
    </submittedName>
</protein>
<sequence length="135" mass="15889">MELSYGHLNIKNPKIFKNLYLLNGSIKKFERNHRTLFRWVQENAQVSAKSEMQSSLQFLKQKKKFGRKKHMQYSRIRNGNHANMKNIGGFPITAQERTMQHCAQHRVFQRRQRLAPMSTKKSCGRRCNAQVVPTS</sequence>
<name>A0AA39C2A9_9HYME</name>
<reference evidence="1" key="1">
    <citation type="journal article" date="2023" name="bioRxiv">
        <title>Scaffold-level genome assemblies of two parasitoid biocontrol wasps reveal the parthenogenesis mechanism and an associated novel virus.</title>
        <authorList>
            <person name="Inwood S."/>
            <person name="Skelly J."/>
            <person name="Guhlin J."/>
            <person name="Harrop T."/>
            <person name="Goldson S."/>
            <person name="Dearden P."/>
        </authorList>
    </citation>
    <scope>NUCLEOTIDE SEQUENCE</scope>
    <source>
        <strain evidence="1">Irish</strain>
        <tissue evidence="1">Whole body</tissue>
    </source>
</reference>
<organism evidence="1 2">
    <name type="scientific">Microctonus aethiopoides</name>
    <dbReference type="NCBI Taxonomy" id="144406"/>
    <lineage>
        <taxon>Eukaryota</taxon>
        <taxon>Metazoa</taxon>
        <taxon>Ecdysozoa</taxon>
        <taxon>Arthropoda</taxon>
        <taxon>Hexapoda</taxon>
        <taxon>Insecta</taxon>
        <taxon>Pterygota</taxon>
        <taxon>Neoptera</taxon>
        <taxon>Endopterygota</taxon>
        <taxon>Hymenoptera</taxon>
        <taxon>Apocrita</taxon>
        <taxon>Ichneumonoidea</taxon>
        <taxon>Braconidae</taxon>
        <taxon>Euphorinae</taxon>
        <taxon>Microctonus</taxon>
    </lineage>
</organism>
<dbReference type="EMBL" id="JAQQBS010002464">
    <property type="protein sequence ID" value="KAK0156747.1"/>
    <property type="molecule type" value="Genomic_DNA"/>
</dbReference>
<reference evidence="1" key="2">
    <citation type="submission" date="2023-03" db="EMBL/GenBank/DDBJ databases">
        <authorList>
            <person name="Inwood S.N."/>
            <person name="Skelly J.G."/>
            <person name="Guhlin J."/>
            <person name="Harrop T.W.R."/>
            <person name="Goldson S.G."/>
            <person name="Dearden P.K."/>
        </authorList>
    </citation>
    <scope>NUCLEOTIDE SEQUENCE</scope>
    <source>
        <strain evidence="1">Irish</strain>
        <tissue evidence="1">Whole body</tissue>
    </source>
</reference>
<evidence type="ECO:0000313" key="2">
    <source>
        <dbReference type="Proteomes" id="UP001168990"/>
    </source>
</evidence>
<dbReference type="Proteomes" id="UP001168990">
    <property type="component" value="Unassembled WGS sequence"/>
</dbReference>
<dbReference type="AlphaFoldDB" id="A0AA39C2A9"/>